<reference evidence="1 2" key="1">
    <citation type="submission" date="2023-07" db="EMBL/GenBank/DDBJ databases">
        <title>Sorghum-associated microbial communities from plants grown in Nebraska, USA.</title>
        <authorList>
            <person name="Schachtman D."/>
        </authorList>
    </citation>
    <scope>NUCLEOTIDE SEQUENCE [LARGE SCALE GENOMIC DNA]</scope>
    <source>
        <strain evidence="1 2">DS1039</strain>
    </source>
</reference>
<proteinExistence type="predicted"/>
<evidence type="ECO:0000313" key="1">
    <source>
        <dbReference type="EMBL" id="MDR6375280.1"/>
    </source>
</evidence>
<keyword evidence="2" id="KW-1185">Reference proteome</keyword>
<name>A0ABU1KWE4_9BURK</name>
<dbReference type="EMBL" id="JAVDQN010000001">
    <property type="protein sequence ID" value="MDR6375280.1"/>
    <property type="molecule type" value="Genomic_DNA"/>
</dbReference>
<accession>A0ABU1KWE4</accession>
<comment type="caution">
    <text evidence="1">The sequence shown here is derived from an EMBL/GenBank/DDBJ whole genome shotgun (WGS) entry which is preliminary data.</text>
</comment>
<gene>
    <name evidence="1" type="ORF">J2776_001956</name>
</gene>
<protein>
    <submittedName>
        <fullName evidence="1">Uncharacterized protein</fullName>
    </submittedName>
</protein>
<evidence type="ECO:0000313" key="2">
    <source>
        <dbReference type="Proteomes" id="UP001185254"/>
    </source>
</evidence>
<organism evidence="1 2">
    <name type="scientific">Paraburkholderia caledonica</name>
    <dbReference type="NCBI Taxonomy" id="134536"/>
    <lineage>
        <taxon>Bacteria</taxon>
        <taxon>Pseudomonadati</taxon>
        <taxon>Pseudomonadota</taxon>
        <taxon>Betaproteobacteria</taxon>
        <taxon>Burkholderiales</taxon>
        <taxon>Burkholderiaceae</taxon>
        <taxon>Paraburkholderia</taxon>
    </lineage>
</organism>
<sequence>MTLANAANGRIAAHLTERFDVVSQQERLIAHACRGQSGLSAGVAAADDDYVKFCGKKHRGSHARSSREPSKGKVWANYNGFGFGPN</sequence>
<dbReference type="Proteomes" id="UP001185254">
    <property type="component" value="Unassembled WGS sequence"/>
</dbReference>